<name>A0A0D5NFG8_9BACL</name>
<dbReference type="HOGENOM" id="CLU_026209_7_2_9"/>
<dbReference type="InterPro" id="IPR029058">
    <property type="entry name" value="AB_hydrolase_fold"/>
</dbReference>
<feature type="domain" description="Serine aminopeptidase S33" evidence="1">
    <location>
        <begin position="27"/>
        <end position="264"/>
    </location>
</feature>
<dbReference type="InterPro" id="IPR022742">
    <property type="entry name" value="Hydrolase_4"/>
</dbReference>
<dbReference type="InterPro" id="IPR051044">
    <property type="entry name" value="MAG_DAG_Lipase"/>
</dbReference>
<reference evidence="2 3" key="1">
    <citation type="journal article" date="2015" name="J. Biotechnol.">
        <title>Complete genome sequence of Paenibacillus beijingensis 7188(T) (=DSM 24997(T)), a novel rhizobacterium from jujube garden soil.</title>
        <authorList>
            <person name="Kwak Y."/>
            <person name="Shin J.H."/>
        </authorList>
    </citation>
    <scope>NUCLEOTIDE SEQUENCE [LARGE SCALE GENOMIC DNA]</scope>
    <source>
        <strain evidence="2 3">DSM 24997</strain>
    </source>
</reference>
<evidence type="ECO:0000313" key="3">
    <source>
        <dbReference type="Proteomes" id="UP000032633"/>
    </source>
</evidence>
<reference evidence="3" key="2">
    <citation type="submission" date="2015-03" db="EMBL/GenBank/DDBJ databases">
        <title>Genome sequence of Paenibacillus beijingensis strain DSM 24997T.</title>
        <authorList>
            <person name="Kwak Y."/>
            <person name="Shin J.-H."/>
        </authorList>
    </citation>
    <scope>NUCLEOTIDE SEQUENCE [LARGE SCALE GENOMIC DNA]</scope>
    <source>
        <strain evidence="3">DSM 24997</strain>
    </source>
</reference>
<dbReference type="OrthoDB" id="9806902at2"/>
<dbReference type="RefSeq" id="WP_045669447.1">
    <property type="nucleotide sequence ID" value="NZ_CP011058.1"/>
</dbReference>
<dbReference type="Pfam" id="PF12146">
    <property type="entry name" value="Hydrolase_4"/>
    <property type="match status" value="1"/>
</dbReference>
<dbReference type="Gene3D" id="3.40.50.1820">
    <property type="entry name" value="alpha/beta hydrolase"/>
    <property type="match status" value="1"/>
</dbReference>
<dbReference type="PANTHER" id="PTHR11614">
    <property type="entry name" value="PHOSPHOLIPASE-RELATED"/>
    <property type="match status" value="1"/>
</dbReference>
<gene>
    <name evidence="2" type="ORF">VN24_04535</name>
</gene>
<protein>
    <recommendedName>
        <fullName evidence="1">Serine aminopeptidase S33 domain-containing protein</fullName>
    </recommendedName>
</protein>
<dbReference type="SUPFAM" id="SSF53474">
    <property type="entry name" value="alpha/beta-Hydrolases"/>
    <property type="match status" value="1"/>
</dbReference>
<dbReference type="AlphaFoldDB" id="A0A0D5NFG8"/>
<dbReference type="STRING" id="1126833.VN24_04535"/>
<organism evidence="2 3">
    <name type="scientific">Paenibacillus beijingensis</name>
    <dbReference type="NCBI Taxonomy" id="1126833"/>
    <lineage>
        <taxon>Bacteria</taxon>
        <taxon>Bacillati</taxon>
        <taxon>Bacillota</taxon>
        <taxon>Bacilli</taxon>
        <taxon>Bacillales</taxon>
        <taxon>Paenibacillaceae</taxon>
        <taxon>Paenibacillus</taxon>
    </lineage>
</organism>
<evidence type="ECO:0000313" key="2">
    <source>
        <dbReference type="EMBL" id="AJY74011.1"/>
    </source>
</evidence>
<keyword evidence="3" id="KW-1185">Reference proteome</keyword>
<dbReference type="PATRIC" id="fig|1126833.4.peg.999"/>
<evidence type="ECO:0000259" key="1">
    <source>
        <dbReference type="Pfam" id="PF12146"/>
    </source>
</evidence>
<sequence>MRHYEWELPAAGGMLLYARTWQPDSVSPEAAVCLVHGMGEHTGRYERVAQRLTDAGFAVLAYDQRGHGRSPGARGHAPSIDALAADAAAFIEAAGERHPGLPRILYGHSMGGSVALNTALRLQPAMSGLVLSSPWLRLAMNPPAVKLWLGRAVARIWPQFAQATGIQAADLFRPEHSPERYTPEHSPDPLSHKRITAGMFTALESAGEWALANSGLLRAPLLLMHGTADRITSYRASEELASGLGAAAEFRAFDGCYHELHNDLRREEVMNVLTDWIKARVAASRR</sequence>
<dbReference type="EMBL" id="CP011058">
    <property type="protein sequence ID" value="AJY74011.1"/>
    <property type="molecule type" value="Genomic_DNA"/>
</dbReference>
<accession>A0A0D5NFG8</accession>
<dbReference type="PRINTS" id="PR00111">
    <property type="entry name" value="ABHYDROLASE"/>
</dbReference>
<dbReference type="Proteomes" id="UP000032633">
    <property type="component" value="Chromosome"/>
</dbReference>
<proteinExistence type="predicted"/>
<dbReference type="InterPro" id="IPR000073">
    <property type="entry name" value="AB_hydrolase_1"/>
</dbReference>
<dbReference type="KEGG" id="pbj:VN24_04535"/>